<dbReference type="SUPFAM" id="SSF56235">
    <property type="entry name" value="N-terminal nucleophile aminohydrolases (Ntn hydrolases)"/>
    <property type="match status" value="1"/>
</dbReference>
<evidence type="ECO:0008006" key="3">
    <source>
        <dbReference type="Google" id="ProtNLM"/>
    </source>
</evidence>
<dbReference type="PANTHER" id="PTHR39328:SF1">
    <property type="entry name" value="BLL2871 PROTEIN"/>
    <property type="match status" value="1"/>
</dbReference>
<protein>
    <recommendedName>
        <fullName evidence="3">DUF1028 domain-containing protein</fullName>
    </recommendedName>
</protein>
<dbReference type="Pfam" id="PF06267">
    <property type="entry name" value="DUF1028"/>
    <property type="match status" value="1"/>
</dbReference>
<dbReference type="Gene3D" id="3.60.20.10">
    <property type="entry name" value="Glutamine Phosphoribosylpyrophosphate, subunit 1, domain 1"/>
    <property type="match status" value="1"/>
</dbReference>
<proteinExistence type="predicted"/>
<reference evidence="1 2" key="1">
    <citation type="submission" date="2012-01" db="EMBL/GenBank/DDBJ databases">
        <title>Improved High-Quality Draft sequence of Metallosphaera yellowstonensis MK1.</title>
        <authorList>
            <consortium name="US DOE Joint Genome Institute"/>
            <person name="Lucas S."/>
            <person name="Han J."/>
            <person name="Cheng J.-F."/>
            <person name="Goodwin L."/>
            <person name="Pitluck S."/>
            <person name="Peters L."/>
            <person name="Teshima H."/>
            <person name="Detter J.C."/>
            <person name="Han C."/>
            <person name="Tapia R."/>
            <person name="Land M."/>
            <person name="Hauser L."/>
            <person name="Kyrpides N."/>
            <person name="Kozubal M."/>
            <person name="Macur R.E."/>
            <person name="Jay Z."/>
            <person name="Inskeep W."/>
            <person name="Woyke T."/>
        </authorList>
    </citation>
    <scope>NUCLEOTIDE SEQUENCE [LARGE SCALE GENOMIC DNA]</scope>
    <source>
        <strain evidence="1 2">MK1</strain>
    </source>
</reference>
<dbReference type="AlphaFoldDB" id="H2C4U9"/>
<evidence type="ECO:0000313" key="1">
    <source>
        <dbReference type="EMBL" id="EHP69891.1"/>
    </source>
</evidence>
<sequence>MYDPDLEAWGVGVASKFLAVGAVVPHAKPKVGAIATQAMANAKFGPLGLEMLKERTAKEVVEALIASDPLREQRQIGVVDRFGNPYAFTGGKCKEYANHILGNNFSVQGNILASPEVLEAMAKELEGRGPLHLRVLRALEAGERMGGDRRGKQSAAILIVKEGAGPGGGDKYVDIRVDDSPEPVEELKRLMKMWESYFLTRI</sequence>
<dbReference type="HOGENOM" id="CLU_068244_1_0_2"/>
<evidence type="ECO:0000313" key="2">
    <source>
        <dbReference type="Proteomes" id="UP000003980"/>
    </source>
</evidence>
<keyword evidence="2" id="KW-1185">Reference proteome</keyword>
<dbReference type="InterPro" id="IPR010430">
    <property type="entry name" value="DUF1028"/>
</dbReference>
<dbReference type="InterPro" id="IPR029055">
    <property type="entry name" value="Ntn_hydrolases_N"/>
</dbReference>
<gene>
    <name evidence="1" type="ORF">MetMK1DRAFT_00003930</name>
</gene>
<accession>H2C4U9</accession>
<dbReference type="EMBL" id="JH597761">
    <property type="protein sequence ID" value="EHP69891.1"/>
    <property type="molecule type" value="Genomic_DNA"/>
</dbReference>
<organism evidence="1 2">
    <name type="scientific">Metallosphaera yellowstonensis MK1</name>
    <dbReference type="NCBI Taxonomy" id="671065"/>
    <lineage>
        <taxon>Archaea</taxon>
        <taxon>Thermoproteota</taxon>
        <taxon>Thermoprotei</taxon>
        <taxon>Sulfolobales</taxon>
        <taxon>Sulfolobaceae</taxon>
        <taxon>Metallosphaera</taxon>
    </lineage>
</organism>
<dbReference type="STRING" id="671065.MetMK1DRAFT_00003930"/>
<dbReference type="PANTHER" id="PTHR39328">
    <property type="entry name" value="BLL2871 PROTEIN"/>
    <property type="match status" value="1"/>
</dbReference>
<dbReference type="eggNOG" id="arCOG04204">
    <property type="taxonomic scope" value="Archaea"/>
</dbReference>
<name>H2C4U9_9CREN</name>
<dbReference type="Proteomes" id="UP000003980">
    <property type="component" value="Unassembled WGS sequence"/>
</dbReference>